<dbReference type="EMBL" id="CACRTF010000017">
    <property type="protein sequence ID" value="VYT48570.1"/>
    <property type="molecule type" value="Genomic_DNA"/>
</dbReference>
<gene>
    <name evidence="1" type="ORF">CBLFYP116_04348</name>
</gene>
<proteinExistence type="predicted"/>
<accession>A0A6N2X450</accession>
<dbReference type="InterPro" id="IPR006059">
    <property type="entry name" value="SBP"/>
</dbReference>
<sequence length="306" mass="34024">MQGTQGSGWTVFLPGRGVAETAKAYYEWSGGKAFLGIDSLANYIIVASVQTGNDIYKLQDGQVTFSFDQDLARILWDELYVPYVKGYYANLGKFRSDDEKTGDILAYVGSSAGAVYFPKEVTLNQNEIYRIESSVLPYPCFRDGDLCAMVQGAGFSIAQSDSTHEYASAVFLKWLTQEEQNLDFAVNSGYLPVENSSLNQGYAKAMAAYSGTPEYNPTIGGSAEATLKMLSEYRFYSNPPFEGSYEMRQFYGEYMEASVDNARLEAEDKMKAGMTKEEAQAQVTDEAHFQEWYEGWQDNAAKLLGS</sequence>
<protein>
    <recommendedName>
        <fullName evidence="2">Extracellular solute-binding protein</fullName>
    </recommendedName>
</protein>
<reference evidence="1" key="1">
    <citation type="submission" date="2019-11" db="EMBL/GenBank/DDBJ databases">
        <authorList>
            <person name="Feng L."/>
        </authorList>
    </citation>
    <scope>NUCLEOTIDE SEQUENCE</scope>
    <source>
        <strain evidence="1">CbolteaeLFYP116</strain>
    </source>
</reference>
<evidence type="ECO:0000313" key="1">
    <source>
        <dbReference type="EMBL" id="VYT48570.1"/>
    </source>
</evidence>
<dbReference type="Pfam" id="PF13416">
    <property type="entry name" value="SBP_bac_8"/>
    <property type="match status" value="1"/>
</dbReference>
<dbReference type="AlphaFoldDB" id="A0A6N2X450"/>
<organism evidence="1">
    <name type="scientific">Enterocloster bolteae</name>
    <dbReference type="NCBI Taxonomy" id="208479"/>
    <lineage>
        <taxon>Bacteria</taxon>
        <taxon>Bacillati</taxon>
        <taxon>Bacillota</taxon>
        <taxon>Clostridia</taxon>
        <taxon>Lachnospirales</taxon>
        <taxon>Lachnospiraceae</taxon>
        <taxon>Enterocloster</taxon>
    </lineage>
</organism>
<evidence type="ECO:0008006" key="2">
    <source>
        <dbReference type="Google" id="ProtNLM"/>
    </source>
</evidence>
<dbReference type="Gene3D" id="3.40.190.10">
    <property type="entry name" value="Periplasmic binding protein-like II"/>
    <property type="match status" value="2"/>
</dbReference>
<name>A0A6N2X450_9FIRM</name>
<dbReference type="SUPFAM" id="SSF53850">
    <property type="entry name" value="Periplasmic binding protein-like II"/>
    <property type="match status" value="1"/>
</dbReference>